<dbReference type="PANTHER" id="PTHR37422">
    <property type="entry name" value="TEICHURONIC ACID BIOSYNTHESIS PROTEIN TUAE"/>
    <property type="match status" value="1"/>
</dbReference>
<keyword evidence="2 5" id="KW-0812">Transmembrane</keyword>
<feature type="transmembrane region" description="Helical" evidence="5">
    <location>
        <begin position="178"/>
        <end position="199"/>
    </location>
</feature>
<evidence type="ECO:0000313" key="7">
    <source>
        <dbReference type="EMBL" id="AXK36626.1"/>
    </source>
</evidence>
<keyword evidence="4 5" id="KW-0472">Membrane</keyword>
<feature type="transmembrane region" description="Helical" evidence="5">
    <location>
        <begin position="71"/>
        <end position="88"/>
    </location>
</feature>
<organism evidence="7 8">
    <name type="scientific">Streptomyces armeniacus</name>
    <dbReference type="NCBI Taxonomy" id="83291"/>
    <lineage>
        <taxon>Bacteria</taxon>
        <taxon>Bacillati</taxon>
        <taxon>Actinomycetota</taxon>
        <taxon>Actinomycetes</taxon>
        <taxon>Kitasatosporales</taxon>
        <taxon>Streptomycetaceae</taxon>
        <taxon>Streptomyces</taxon>
    </lineage>
</organism>
<dbReference type="GO" id="GO:0016874">
    <property type="term" value="F:ligase activity"/>
    <property type="evidence" value="ECO:0007669"/>
    <property type="project" value="UniProtKB-KW"/>
</dbReference>
<evidence type="ECO:0000256" key="4">
    <source>
        <dbReference type="ARBA" id="ARBA00023136"/>
    </source>
</evidence>
<dbReference type="GO" id="GO:0016020">
    <property type="term" value="C:membrane"/>
    <property type="evidence" value="ECO:0007669"/>
    <property type="project" value="UniProtKB-SubCell"/>
</dbReference>
<evidence type="ECO:0000256" key="2">
    <source>
        <dbReference type="ARBA" id="ARBA00022692"/>
    </source>
</evidence>
<keyword evidence="3 5" id="KW-1133">Transmembrane helix</keyword>
<sequence>MASPVLEQPAAAARGGNASDIAGTLVLGSCAAWALITAAGRDSRPEGVLLAVLAVAAGYACGRVTGALLPVAAPALAALGCVALALASPRVVPGAMAAATGAEPAGRNGATAALLILAAGAACCAAAAARSRRVRPALRLLAVCVVAVALAYGPPAAFAAALGVLLASLGAERMRRRLLGLAGLALLTASVTGGVWAVAGDRAPDGLTAAVEGQVTEQRKALWADAVDAVRERPLMGYGPDTFGDLGDPAQRTAVSDGKPHSALLQVTSEQGVPGGVLLAAAFGWLLLALWASPCGTPVVLTAGAALTAVAVLACVSNALSFTAVTTGAGALAGIATARRLS</sequence>
<dbReference type="Proteomes" id="UP000254425">
    <property type="component" value="Chromosome"/>
</dbReference>
<dbReference type="EMBL" id="CP031320">
    <property type="protein sequence ID" value="AXK36626.1"/>
    <property type="molecule type" value="Genomic_DNA"/>
</dbReference>
<accession>A0A345XYB0</accession>
<evidence type="ECO:0000256" key="5">
    <source>
        <dbReference type="SAM" id="Phobius"/>
    </source>
</evidence>
<dbReference type="AlphaFoldDB" id="A0A345XYB0"/>
<reference evidence="7 8" key="1">
    <citation type="submission" date="2018-07" db="EMBL/GenBank/DDBJ databases">
        <title>Draft genome of the type strain Streptomyces armeniacus ATCC 15676.</title>
        <authorList>
            <person name="Labana P."/>
            <person name="Gosse J.T."/>
            <person name="Boddy C.N."/>
        </authorList>
    </citation>
    <scope>NUCLEOTIDE SEQUENCE [LARGE SCALE GENOMIC DNA]</scope>
    <source>
        <strain evidence="7 8">ATCC 15676</strain>
    </source>
</reference>
<dbReference type="InterPro" id="IPR007016">
    <property type="entry name" value="O-antigen_ligase-rel_domated"/>
</dbReference>
<feature type="transmembrane region" description="Helical" evidence="5">
    <location>
        <begin position="109"/>
        <end position="128"/>
    </location>
</feature>
<evidence type="ECO:0000256" key="1">
    <source>
        <dbReference type="ARBA" id="ARBA00004141"/>
    </source>
</evidence>
<evidence type="ECO:0000256" key="3">
    <source>
        <dbReference type="ARBA" id="ARBA00022989"/>
    </source>
</evidence>
<protein>
    <submittedName>
        <fullName evidence="7">O-antigen ligase family protein</fullName>
    </submittedName>
</protein>
<proteinExistence type="predicted"/>
<keyword evidence="7" id="KW-0436">Ligase</keyword>
<feature type="transmembrane region" description="Helical" evidence="5">
    <location>
        <begin position="299"/>
        <end position="320"/>
    </location>
</feature>
<feature type="transmembrane region" description="Helical" evidence="5">
    <location>
        <begin position="272"/>
        <end position="292"/>
    </location>
</feature>
<evidence type="ECO:0000259" key="6">
    <source>
        <dbReference type="Pfam" id="PF04932"/>
    </source>
</evidence>
<feature type="transmembrane region" description="Helical" evidence="5">
    <location>
        <begin position="21"/>
        <end position="40"/>
    </location>
</feature>
<dbReference type="KEGG" id="sarm:DVA86_32690"/>
<dbReference type="Pfam" id="PF04932">
    <property type="entry name" value="Wzy_C"/>
    <property type="match status" value="1"/>
</dbReference>
<name>A0A345XYB0_9ACTN</name>
<gene>
    <name evidence="7" type="ORF">DVA86_32690</name>
</gene>
<dbReference type="RefSeq" id="WP_208883669.1">
    <property type="nucleotide sequence ID" value="NZ_CP031320.1"/>
</dbReference>
<feature type="domain" description="O-antigen ligase-related" evidence="6">
    <location>
        <begin position="157"/>
        <end position="279"/>
    </location>
</feature>
<comment type="subcellular location">
    <subcellularLocation>
        <location evidence="1">Membrane</location>
        <topology evidence="1">Multi-pass membrane protein</topology>
    </subcellularLocation>
</comment>
<dbReference type="InterPro" id="IPR051533">
    <property type="entry name" value="WaaL-like"/>
</dbReference>
<evidence type="ECO:0000313" key="8">
    <source>
        <dbReference type="Proteomes" id="UP000254425"/>
    </source>
</evidence>
<dbReference type="PANTHER" id="PTHR37422:SF13">
    <property type="entry name" value="LIPOPOLYSACCHARIDE BIOSYNTHESIS PROTEIN PA4999-RELATED"/>
    <property type="match status" value="1"/>
</dbReference>
<keyword evidence="8" id="KW-1185">Reference proteome</keyword>
<feature type="transmembrane region" description="Helical" evidence="5">
    <location>
        <begin position="140"/>
        <end position="166"/>
    </location>
</feature>